<feature type="compositionally biased region" description="Pro residues" evidence="1">
    <location>
        <begin position="1"/>
        <end position="11"/>
    </location>
</feature>
<evidence type="ECO:0000256" key="1">
    <source>
        <dbReference type="SAM" id="MobiDB-lite"/>
    </source>
</evidence>
<evidence type="ECO:0000313" key="2">
    <source>
        <dbReference type="EMBL" id="KAF4976960.1"/>
    </source>
</evidence>
<sequence length="110" mass="12193">APKPALAPTPEKPAAATPEEPHVVPELTQPVVTALGLQKPQAMEIDDSLEDADYQSEYVKDSILHSQLDDDEDDEDDDQDVVIRGQRHGKRNRRLPAKLRDDEAWASASQ</sequence>
<dbReference type="Proteomes" id="UP000635477">
    <property type="component" value="Unassembled WGS sequence"/>
</dbReference>
<reference evidence="2" key="1">
    <citation type="journal article" date="2020" name="BMC Genomics">
        <title>Correction to: Identification and distribution of gene clusters required for synthesis of sphingolipid metabolism inhibitors in diverse species of the filamentous fungus Fusarium.</title>
        <authorList>
            <person name="Kim H.S."/>
            <person name="Lohmar J.M."/>
            <person name="Busman M."/>
            <person name="Brown D.W."/>
            <person name="Naumann T.A."/>
            <person name="Divon H.H."/>
            <person name="Lysoe E."/>
            <person name="Uhlig S."/>
            <person name="Proctor R.H."/>
        </authorList>
    </citation>
    <scope>NUCLEOTIDE SEQUENCE</scope>
    <source>
        <strain evidence="2">NRRL 22465</strain>
    </source>
</reference>
<feature type="compositionally biased region" description="Acidic residues" evidence="1">
    <location>
        <begin position="69"/>
        <end position="80"/>
    </location>
</feature>
<feature type="non-terminal residue" evidence="2">
    <location>
        <position position="1"/>
    </location>
</feature>
<feature type="region of interest" description="Disordered" evidence="1">
    <location>
        <begin position="65"/>
        <end position="95"/>
    </location>
</feature>
<proteinExistence type="predicted"/>
<accession>A0A8H4XJW4</accession>
<comment type="caution">
    <text evidence="2">The sequence shown here is derived from an EMBL/GenBank/DDBJ whole genome shotgun (WGS) entry which is preliminary data.</text>
</comment>
<dbReference type="EMBL" id="JABEYC010000471">
    <property type="protein sequence ID" value="KAF4976960.1"/>
    <property type="molecule type" value="Genomic_DNA"/>
</dbReference>
<name>A0A8H4XJW4_9HYPO</name>
<feature type="compositionally biased region" description="Basic residues" evidence="1">
    <location>
        <begin position="85"/>
        <end position="95"/>
    </location>
</feature>
<dbReference type="AlphaFoldDB" id="A0A8H4XJW4"/>
<evidence type="ECO:0000313" key="3">
    <source>
        <dbReference type="Proteomes" id="UP000635477"/>
    </source>
</evidence>
<protein>
    <submittedName>
        <fullName evidence="2">Uncharacterized protein</fullName>
    </submittedName>
</protein>
<feature type="region of interest" description="Disordered" evidence="1">
    <location>
        <begin position="1"/>
        <end position="25"/>
    </location>
</feature>
<reference evidence="2" key="2">
    <citation type="submission" date="2020-05" db="EMBL/GenBank/DDBJ databases">
        <authorList>
            <person name="Kim H.-S."/>
            <person name="Proctor R.H."/>
            <person name="Brown D.W."/>
        </authorList>
    </citation>
    <scope>NUCLEOTIDE SEQUENCE</scope>
    <source>
        <strain evidence="2">NRRL 22465</strain>
    </source>
</reference>
<keyword evidence="3" id="KW-1185">Reference proteome</keyword>
<organism evidence="2 3">
    <name type="scientific">Fusarium zealandicum</name>
    <dbReference type="NCBI Taxonomy" id="1053134"/>
    <lineage>
        <taxon>Eukaryota</taxon>
        <taxon>Fungi</taxon>
        <taxon>Dikarya</taxon>
        <taxon>Ascomycota</taxon>
        <taxon>Pezizomycotina</taxon>
        <taxon>Sordariomycetes</taxon>
        <taxon>Hypocreomycetidae</taxon>
        <taxon>Hypocreales</taxon>
        <taxon>Nectriaceae</taxon>
        <taxon>Fusarium</taxon>
        <taxon>Fusarium staphyleae species complex</taxon>
    </lineage>
</organism>
<gene>
    <name evidence="2" type="ORF">FZEAL_6430</name>
</gene>